<evidence type="ECO:0000256" key="1">
    <source>
        <dbReference type="ARBA" id="ARBA00022729"/>
    </source>
</evidence>
<feature type="non-terminal residue" evidence="4">
    <location>
        <position position="1"/>
    </location>
</feature>
<proteinExistence type="predicted"/>
<keyword evidence="1" id="KW-0732">Signal</keyword>
<dbReference type="InterPro" id="IPR013320">
    <property type="entry name" value="ConA-like_dom_sf"/>
</dbReference>
<dbReference type="InterPro" id="IPR050969">
    <property type="entry name" value="Dev_Signal_Modulators"/>
</dbReference>
<reference evidence="4" key="1">
    <citation type="submission" date="2021-04" db="EMBL/GenBank/DDBJ databases">
        <authorList>
            <consortium name="Molecular Ecology Group"/>
        </authorList>
    </citation>
    <scope>NUCLEOTIDE SEQUENCE</scope>
</reference>
<keyword evidence="2" id="KW-1015">Disulfide bond</keyword>
<dbReference type="Proteomes" id="UP000678393">
    <property type="component" value="Unassembled WGS sequence"/>
</dbReference>
<organism evidence="4 5">
    <name type="scientific">Candidula unifasciata</name>
    <dbReference type="NCBI Taxonomy" id="100452"/>
    <lineage>
        <taxon>Eukaryota</taxon>
        <taxon>Metazoa</taxon>
        <taxon>Spiralia</taxon>
        <taxon>Lophotrochozoa</taxon>
        <taxon>Mollusca</taxon>
        <taxon>Gastropoda</taxon>
        <taxon>Heterobranchia</taxon>
        <taxon>Euthyneura</taxon>
        <taxon>Panpulmonata</taxon>
        <taxon>Eupulmonata</taxon>
        <taxon>Stylommatophora</taxon>
        <taxon>Helicina</taxon>
        <taxon>Helicoidea</taxon>
        <taxon>Geomitridae</taxon>
        <taxon>Candidula</taxon>
    </lineage>
</organism>
<evidence type="ECO:0000313" key="5">
    <source>
        <dbReference type="Proteomes" id="UP000678393"/>
    </source>
</evidence>
<name>A0A8S4A6C5_9EUPU</name>
<evidence type="ECO:0000313" key="4">
    <source>
        <dbReference type="EMBL" id="CAG5135635.1"/>
    </source>
</evidence>
<dbReference type="SUPFAM" id="SSF49899">
    <property type="entry name" value="Concanavalin A-like lectins/glucanases"/>
    <property type="match status" value="1"/>
</dbReference>
<feature type="non-terminal residue" evidence="4">
    <location>
        <position position="1752"/>
    </location>
</feature>
<keyword evidence="5" id="KW-1185">Reference proteome</keyword>
<dbReference type="InterPro" id="IPR000742">
    <property type="entry name" value="EGF"/>
</dbReference>
<dbReference type="Gene3D" id="2.10.25.10">
    <property type="entry name" value="Laminin"/>
    <property type="match status" value="1"/>
</dbReference>
<sequence>VRLVQQPCSDNTNWTCACAVVVRSGDDIIAVDNCADSNVTNVHLYLNRQLTPGTQVSRFGDGNAGSKYRVALPSGTYIDVRVSHRRNHLSTIIYASTADDFEASQGLCSSHSNNTDNNIPDLSEARNTTIDTQSQTEETVNVSQTSLNSFIALWRRSSSYLNGICPSDKELPFMPANFCQCDMTTAPKCGRFQDVELCGLAAGDISTVYSGIDITDKLILSASTPVGCCQPSPELSHSLDVSFVPQTLSWPTGNRNLTEEEVRNSCRQILNESSVMAACSNVSNKLNIQDIIYSCVRDIQLTEDTESMQDYIDDLLWRCVHVVSSETHRWRLATAGHLEAEDPGLCFNACSQHGTCVKGLCECTSGFGSADCSLDLSIAPEIMSIVGGWSCDLASGDDCGSVQLLGSGFLDTTNLTCHLTNNNTERKHNAVFINSNHIVCNVTLTSSAEIQFSNDGVTVGNKLPRILYDGSCQTCAGGVCQKKNNICVINNKCYSCGSVFEDDPRSFCQPDNSTDLWSLIPEEKVFTKRLKLQSLNQSELITNFGSAAVESNVQLVTGYGGDKSLLLATANQSVTFSKMTLSLLDTDSCSLGFTLRFNIKFSHLCDGASVFSTWGYDNSGSGPALSVCDGSAFVHVRTQDKQWTLKVGQVEINRLVQVDVSWSASLGLTVSWANYTYTTRLYSVLQKPARPMQDFIIGSTVSTSCYAGFVLGGLEIFSAPKPVLAVLEVITDLPTLPSEPVISVEYKQDRNTTMFICLFKSLSRGDVQYEVVWKVDEQLVRQTVLASLEFQDIMNETEYGQGMFGSQISCAVTACYVYNCPELRGSTFTATFDVTVKVIETELTVTEGLGTSFIHVTSSVPAYLLCSQRQMLDYSSILEASVTVGQFSGKQLCPNGRSLRQLVIGGDNGRQDRGQEGYRCGQLLNSAMWSQGLSVPVQATVDSVQDGNVTGDISVTVSVNCAGVTKELFSQTVKVTVIDKDKRSMCQSVNDPHFRTFDGILFNNFKEGLFTLYEHTTLPYTVQAFYRKCNRNIASCNCAIAVKVEDDVVLIDRCGPHVTTKPRSLTVQMIRNGGINPGLRIQQRDDGNQYQIILPTGTIIIVENGRSFSRDEPRFLNVWISASSVDFGHTRGLCGSFDGDASNDLVVNGTNLKISGRQQKKFAEYWRVAANESLYGGYCPHDDDDDEDAQATAAVFCDCPRGANLSCGSDHYIIDCRRNTSEQIKDVTLELFSQSHQPKQCFDDLTEVDVFEFDMNYTYDSDDTKWPTPSGLDKDKVYSLCSGAVINSSLAAAGCNQTLQINIDAAIEFCVTDIMMTDDIHWIDNMVSNIRVQCLTQLSFDLTEVNVNICPSDCSNRGVCSGFSCSCRDPYLGFDCSIDWTKPPALTGILGGNICDIQLDDGGCKKITLTGYPFAKGHLKCHLQKLEVSRTSIKINTAIQQVTVDAVVIDLETATCMVPSADSWAVSVSNNVSFVSQVQFYIIFDSNRETCTLTGCVPRDDVCVINGLYYENGASANGSLVCNTATNKTSWTTISIKDIIKLIFRYVFLRIEGSMLVTPAFNFYVVGTPKLIPGPVAGNAVRLNGVDQYLSLINLTGSCLGDISLCTYGLTLKFSLAIYNFRNRMYILSCGADTSLTSGVSIWWQGNKLNARVRTLNKEWTVSAPYRQSRNINTFVNVELSWSIDQGLALFLDGNQADYARKFTQKSNKVMPAGICYFGRPFGFESYSSIAMSDLTIVYAYNTIVKKFNISV</sequence>
<dbReference type="Pfam" id="PF26129">
    <property type="entry name" value="Vwde"/>
    <property type="match status" value="2"/>
</dbReference>
<feature type="domain" description="VWFD" evidence="3">
    <location>
        <begin position="984"/>
        <end position="1180"/>
    </location>
</feature>
<dbReference type="PANTHER" id="PTHR14949">
    <property type="entry name" value="EGF-LIKE-DOMAIN, MULTIPLE 7, 8"/>
    <property type="match status" value="1"/>
</dbReference>
<protein>
    <recommendedName>
        <fullName evidence="3">VWFD domain-containing protein</fullName>
    </recommendedName>
</protein>
<dbReference type="PROSITE" id="PS51233">
    <property type="entry name" value="VWFD"/>
    <property type="match status" value="1"/>
</dbReference>
<dbReference type="SMART" id="SM00181">
    <property type="entry name" value="EGF"/>
    <property type="match status" value="2"/>
</dbReference>
<evidence type="ECO:0000256" key="2">
    <source>
        <dbReference type="ARBA" id="ARBA00023157"/>
    </source>
</evidence>
<dbReference type="SMART" id="SM00216">
    <property type="entry name" value="VWD"/>
    <property type="match status" value="1"/>
</dbReference>
<dbReference type="EMBL" id="CAJHNH020008441">
    <property type="protein sequence ID" value="CAG5135635.1"/>
    <property type="molecule type" value="Genomic_DNA"/>
</dbReference>
<dbReference type="GO" id="GO:0009986">
    <property type="term" value="C:cell surface"/>
    <property type="evidence" value="ECO:0007669"/>
    <property type="project" value="TreeGrafter"/>
</dbReference>
<dbReference type="Pfam" id="PF00094">
    <property type="entry name" value="VWD"/>
    <property type="match status" value="1"/>
</dbReference>
<dbReference type="InterPro" id="IPR001846">
    <property type="entry name" value="VWF_type-D"/>
</dbReference>
<dbReference type="OrthoDB" id="382013at2759"/>
<accession>A0A8S4A6C5</accession>
<dbReference type="PANTHER" id="PTHR14949:SF54">
    <property type="entry name" value="VWFD DOMAIN-CONTAINING PROTEIN"/>
    <property type="match status" value="1"/>
</dbReference>
<dbReference type="PROSITE" id="PS00022">
    <property type="entry name" value="EGF_1"/>
    <property type="match status" value="1"/>
</dbReference>
<evidence type="ECO:0000259" key="3">
    <source>
        <dbReference type="PROSITE" id="PS51233"/>
    </source>
</evidence>
<dbReference type="GO" id="GO:0005102">
    <property type="term" value="F:signaling receptor binding"/>
    <property type="evidence" value="ECO:0007669"/>
    <property type="project" value="TreeGrafter"/>
</dbReference>
<comment type="caution">
    <text evidence="4">The sequence shown here is derived from an EMBL/GenBank/DDBJ whole genome shotgun (WGS) entry which is preliminary data.</text>
</comment>
<dbReference type="GO" id="GO:0005576">
    <property type="term" value="C:extracellular region"/>
    <property type="evidence" value="ECO:0007669"/>
    <property type="project" value="TreeGrafter"/>
</dbReference>
<dbReference type="InterPro" id="IPR058727">
    <property type="entry name" value="Helical_Vwde"/>
</dbReference>
<dbReference type="PROSITE" id="PS01186">
    <property type="entry name" value="EGF_2"/>
    <property type="match status" value="1"/>
</dbReference>
<gene>
    <name evidence="4" type="ORF">CUNI_LOCUS21193</name>
</gene>